<dbReference type="Pfam" id="PF03417">
    <property type="entry name" value="AAT"/>
    <property type="match status" value="1"/>
</dbReference>
<dbReference type="Gene3D" id="3.60.60.10">
    <property type="entry name" value="Penicillin V Acylase, Chain A"/>
    <property type="match status" value="1"/>
</dbReference>
<evidence type="ECO:0000313" key="4">
    <source>
        <dbReference type="Proteomes" id="UP001208689"/>
    </source>
</evidence>
<evidence type="ECO:0000256" key="1">
    <source>
        <dbReference type="SAM" id="Phobius"/>
    </source>
</evidence>
<accession>A0ABY6I010</accession>
<evidence type="ECO:0000313" key="3">
    <source>
        <dbReference type="EMBL" id="UYP47917.1"/>
    </source>
</evidence>
<keyword evidence="1" id="KW-0812">Transmembrane</keyword>
<feature type="transmembrane region" description="Helical" evidence="1">
    <location>
        <begin position="48"/>
        <end position="68"/>
    </location>
</feature>
<feature type="domain" description="Peptidase C45 hydrolase" evidence="2">
    <location>
        <begin position="260"/>
        <end position="390"/>
    </location>
</feature>
<dbReference type="InterPro" id="IPR005079">
    <property type="entry name" value="Peptidase_C45_hydrolase"/>
</dbReference>
<proteinExistence type="predicted"/>
<protein>
    <recommendedName>
        <fullName evidence="2">Peptidase C45 hydrolase domain-containing protein</fullName>
    </recommendedName>
</protein>
<keyword evidence="1" id="KW-1133">Transmembrane helix</keyword>
<dbReference type="InterPro" id="IPR047794">
    <property type="entry name" value="C45_proenzyme-like"/>
</dbReference>
<dbReference type="PANTHER" id="PTHR34180:SF1">
    <property type="entry name" value="BETA-ALANYL-DOPAMINE_CARCININE HYDROLASE"/>
    <property type="match status" value="1"/>
</dbReference>
<feature type="transmembrane region" description="Helical" evidence="1">
    <location>
        <begin position="6"/>
        <end position="28"/>
    </location>
</feature>
<dbReference type="PANTHER" id="PTHR34180">
    <property type="entry name" value="PEPTIDASE C45"/>
    <property type="match status" value="1"/>
</dbReference>
<dbReference type="InterPro" id="IPR047801">
    <property type="entry name" value="Peptidase_C45"/>
</dbReference>
<name>A0ABY6I010_9ARCH</name>
<reference evidence="3" key="1">
    <citation type="submission" date="2022-09" db="EMBL/GenBank/DDBJ databases">
        <title>Actin cytoskeleton and complex cell architecture in an #Asgard archaeon.</title>
        <authorList>
            <person name="Ponce Toledo R.I."/>
            <person name="Schleper C."/>
            <person name="Rodrigues Oliveira T."/>
            <person name="Wollweber F."/>
            <person name="Xu J."/>
            <person name="Rittmann S."/>
            <person name="Klingl A."/>
            <person name="Pilhofer M."/>
        </authorList>
    </citation>
    <scope>NUCLEOTIDE SEQUENCE</scope>
    <source>
        <strain evidence="3">B-35</strain>
    </source>
</reference>
<dbReference type="EMBL" id="CP104013">
    <property type="protein sequence ID" value="UYP47917.1"/>
    <property type="molecule type" value="Genomic_DNA"/>
</dbReference>
<dbReference type="NCBIfam" id="NF040521">
    <property type="entry name" value="C45_proenzyme"/>
    <property type="match status" value="1"/>
</dbReference>
<evidence type="ECO:0000259" key="2">
    <source>
        <dbReference type="Pfam" id="PF03417"/>
    </source>
</evidence>
<keyword evidence="1" id="KW-0472">Membrane</keyword>
<dbReference type="Proteomes" id="UP001208689">
    <property type="component" value="Chromosome"/>
</dbReference>
<sequence length="448" mass="50427">MEDNIIVMILLSIIISLSLIFTLTLVLIVLKKKDKALFGSFNKFARPIAAIVLIAIIGFCPFFFTGLFNHYNPTGYSEWRDAGNNQQYLYVEAENYYDLGYHEGYNLGSEILSIEILISLMISGYDYAYYKVEAAKYQEFIPSDYIEEMQGMAKGATAKTGSLVTFEDILIQNTFIDIIYAQIYPTMDEPGAEIACSVVGVKENNSTKTYGQNFDFPRVINNKGWGEKGYLPGLAWVHTKMPGKAEIFGLRMGGMLNMPCAMNSYGIKTFVNIVHSNASGEYQTPTGILSRKALESGKTSQEIVEMIIEDFNSPKIPCSFNVMIIDDTSIIGMQCYPEKYQLYASPFVSTNRYINETWNEACFTRGNYSLDRQQYLEAYVEDIFNSTSHFTEQNLLDLLKYRGTDTTPAITREDEGLANSITLAFMTNTYFGLGNAYDGLGKIPSLFL</sequence>
<gene>
    <name evidence="3" type="ORF">NEF87_004202</name>
</gene>
<keyword evidence="4" id="KW-1185">Reference proteome</keyword>
<organism evidence="3 4">
    <name type="scientific">Candidatus Lokiarchaeum ossiferum</name>
    <dbReference type="NCBI Taxonomy" id="2951803"/>
    <lineage>
        <taxon>Archaea</taxon>
        <taxon>Promethearchaeati</taxon>
        <taxon>Promethearchaeota</taxon>
        <taxon>Promethearchaeia</taxon>
        <taxon>Promethearchaeales</taxon>
        <taxon>Promethearchaeaceae</taxon>
        <taxon>Candidatus Lokiarchaeum</taxon>
    </lineage>
</organism>
<dbReference type="Gene3D" id="1.10.10.2120">
    <property type="match status" value="1"/>
</dbReference>